<reference evidence="1 2" key="1">
    <citation type="journal article" date="2019" name="bioRxiv">
        <title>Genomics, evolutionary history and diagnostics of the Alternaria alternata species group including apple and Asian pear pathotypes.</title>
        <authorList>
            <person name="Armitage A.D."/>
            <person name="Cockerton H.M."/>
            <person name="Sreenivasaprasad S."/>
            <person name="Woodhall J.W."/>
            <person name="Lane C.R."/>
            <person name="Harrison R.J."/>
            <person name="Clarkson J.P."/>
        </authorList>
    </citation>
    <scope>NUCLEOTIDE SEQUENCE [LARGE SCALE GENOMIC DNA]</scope>
    <source>
        <strain evidence="1 2">FERA 650</strain>
    </source>
</reference>
<protein>
    <submittedName>
        <fullName evidence="1">Uncharacterized protein</fullName>
    </submittedName>
</protein>
<sequence>MVSSDEMSGTGDREKTPAPMGKSDAKSGGDVSSGGFAARAQGPGGPNANAGSQ</sequence>
<evidence type="ECO:0000313" key="2">
    <source>
        <dbReference type="Proteomes" id="UP000293547"/>
    </source>
</evidence>
<keyword evidence="2" id="KW-1185">Reference proteome</keyword>
<gene>
    <name evidence="1" type="ORF">AG0111_0g7978</name>
</gene>
<proteinExistence type="predicted"/>
<organism evidence="1 2">
    <name type="scientific">Alternaria gaisen</name>
    <dbReference type="NCBI Taxonomy" id="167740"/>
    <lineage>
        <taxon>Eukaryota</taxon>
        <taxon>Fungi</taxon>
        <taxon>Dikarya</taxon>
        <taxon>Ascomycota</taxon>
        <taxon>Pezizomycotina</taxon>
        <taxon>Dothideomycetes</taxon>
        <taxon>Pleosporomycetidae</taxon>
        <taxon>Pleosporales</taxon>
        <taxon>Pleosporineae</taxon>
        <taxon>Pleosporaceae</taxon>
        <taxon>Alternaria</taxon>
        <taxon>Alternaria sect. Alternaria</taxon>
    </lineage>
</organism>
<name>A0ACB6FFH1_9PLEO</name>
<accession>A0ACB6FFH1</accession>
<evidence type="ECO:0000313" key="1">
    <source>
        <dbReference type="EMBL" id="KAB2103236.1"/>
    </source>
</evidence>
<dbReference type="Proteomes" id="UP000293547">
    <property type="component" value="Unassembled WGS sequence"/>
</dbReference>
<dbReference type="EMBL" id="PDWZ02000008">
    <property type="protein sequence ID" value="KAB2103236.1"/>
    <property type="molecule type" value="Genomic_DNA"/>
</dbReference>
<comment type="caution">
    <text evidence="1">The sequence shown here is derived from an EMBL/GenBank/DDBJ whole genome shotgun (WGS) entry which is preliminary data.</text>
</comment>